<evidence type="ECO:0000313" key="1">
    <source>
        <dbReference type="EMBL" id="PVH94301.1"/>
    </source>
</evidence>
<dbReference type="EMBL" id="KZ805541">
    <property type="protein sequence ID" value="PVH94301.1"/>
    <property type="molecule type" value="Genomic_DNA"/>
</dbReference>
<gene>
    <name evidence="1" type="ORF">DM02DRAFT_693492</name>
</gene>
<keyword evidence="2" id="KW-1185">Reference proteome</keyword>
<evidence type="ECO:0000313" key="2">
    <source>
        <dbReference type="Proteomes" id="UP000244855"/>
    </source>
</evidence>
<proteinExistence type="predicted"/>
<dbReference type="AlphaFoldDB" id="A0A2V1D8C6"/>
<organism evidence="1 2">
    <name type="scientific">Periconia macrospinosa</name>
    <dbReference type="NCBI Taxonomy" id="97972"/>
    <lineage>
        <taxon>Eukaryota</taxon>
        <taxon>Fungi</taxon>
        <taxon>Dikarya</taxon>
        <taxon>Ascomycota</taxon>
        <taxon>Pezizomycotina</taxon>
        <taxon>Dothideomycetes</taxon>
        <taxon>Pleosporomycetidae</taxon>
        <taxon>Pleosporales</taxon>
        <taxon>Massarineae</taxon>
        <taxon>Periconiaceae</taxon>
        <taxon>Periconia</taxon>
    </lineage>
</organism>
<name>A0A2V1D8C6_9PLEO</name>
<dbReference type="Proteomes" id="UP000244855">
    <property type="component" value="Unassembled WGS sequence"/>
</dbReference>
<accession>A0A2V1D8C6</accession>
<reference evidence="1 2" key="1">
    <citation type="journal article" date="2018" name="Sci. Rep.">
        <title>Comparative genomics provides insights into the lifestyle and reveals functional heterogeneity of dark septate endophytic fungi.</title>
        <authorList>
            <person name="Knapp D.G."/>
            <person name="Nemeth J.B."/>
            <person name="Barry K."/>
            <person name="Hainaut M."/>
            <person name="Henrissat B."/>
            <person name="Johnson J."/>
            <person name="Kuo A."/>
            <person name="Lim J.H.P."/>
            <person name="Lipzen A."/>
            <person name="Nolan M."/>
            <person name="Ohm R.A."/>
            <person name="Tamas L."/>
            <person name="Grigoriev I.V."/>
            <person name="Spatafora J.W."/>
            <person name="Nagy L.G."/>
            <person name="Kovacs G.M."/>
        </authorList>
    </citation>
    <scope>NUCLEOTIDE SEQUENCE [LARGE SCALE GENOMIC DNA]</scope>
    <source>
        <strain evidence="1 2">DSE2036</strain>
    </source>
</reference>
<protein>
    <submittedName>
        <fullName evidence="1">Uncharacterized protein</fullName>
    </submittedName>
</protein>
<sequence>MEHVYVSTRLERRHEKKEWQATEGLGGDARAGWFVLAPQTAGLLQVCCAVESRLGAVDGGWLNVVQPRFENAEKLRPRMQHAAGEARLSMAVGAHIYKLAWSGPGMACLMHPAIWTWSRAAAFMLSPGTGNGPSLALSVACGALRLQVACNVICAVQRSTCCRVHEERIAGGGDGDGGACCMWWWWEEEGGMACRKSGILYYITVLVANRRDVYCTVQPSPLHTYTFSILLPSVAPSAQGDHAPASLGAPTASHSESVPALHTIVPPLLGQVGRNSIRSPFALPIPGLYISMTRLML</sequence>